<keyword evidence="1" id="KW-0812">Transmembrane</keyword>
<proteinExistence type="predicted"/>
<sequence>MINLPFHNKIIAIIYARRRKEDCDVSAERVEYEAADRLPWLEVVKISLIGLVALLPALLIVGGGFVAIVALLLWLWT</sequence>
<dbReference type="Proteomes" id="UP000236394">
    <property type="component" value="Unassembled WGS sequence"/>
</dbReference>
<dbReference type="EMBL" id="NBZD01000001">
    <property type="protein sequence ID" value="PNH19469.1"/>
    <property type="molecule type" value="Genomic_DNA"/>
</dbReference>
<reference evidence="3" key="1">
    <citation type="submission" date="2017-04" db="EMBL/GenBank/DDBJ databases">
        <authorList>
            <person name="Bumgarner R.E."/>
            <person name="Fredricks D.N."/>
            <person name="Srinivasan S."/>
        </authorList>
    </citation>
    <scope>NUCLEOTIDE SEQUENCE [LARGE SCALE GENOMIC DNA]</scope>
    <source>
        <strain evidence="3">KA00405</strain>
    </source>
</reference>
<accession>A0A2J8B3W6</accession>
<protein>
    <submittedName>
        <fullName evidence="2">Uncharacterized protein</fullName>
    </submittedName>
</protein>
<evidence type="ECO:0000256" key="1">
    <source>
        <dbReference type="SAM" id="Phobius"/>
    </source>
</evidence>
<dbReference type="AlphaFoldDB" id="A0A2J8B3W6"/>
<evidence type="ECO:0000313" key="2">
    <source>
        <dbReference type="EMBL" id="PNH19469.1"/>
    </source>
</evidence>
<gene>
    <name evidence="2" type="ORF">B7R76_00865</name>
</gene>
<name>A0A2J8B3W6_9FIRM</name>
<feature type="transmembrane region" description="Helical" evidence="1">
    <location>
        <begin position="46"/>
        <end position="76"/>
    </location>
</feature>
<keyword evidence="1" id="KW-1133">Transmembrane helix</keyword>
<keyword evidence="1" id="KW-0472">Membrane</keyword>
<organism evidence="2 3">
    <name type="scientific">Mageeibacillus indolicus</name>
    <dbReference type="NCBI Taxonomy" id="884684"/>
    <lineage>
        <taxon>Bacteria</taxon>
        <taxon>Bacillati</taxon>
        <taxon>Bacillota</taxon>
        <taxon>Clostridia</taxon>
        <taxon>Eubacteriales</taxon>
        <taxon>Oscillospiraceae</taxon>
        <taxon>Mageeibacillus</taxon>
    </lineage>
</organism>
<evidence type="ECO:0000313" key="3">
    <source>
        <dbReference type="Proteomes" id="UP000236394"/>
    </source>
</evidence>
<dbReference type="RefSeq" id="WP_012993648.1">
    <property type="nucleotide sequence ID" value="NZ_NBZD01000001.1"/>
</dbReference>
<comment type="caution">
    <text evidence="2">The sequence shown here is derived from an EMBL/GenBank/DDBJ whole genome shotgun (WGS) entry which is preliminary data.</text>
</comment>